<evidence type="ECO:0000256" key="2">
    <source>
        <dbReference type="ARBA" id="ARBA00019325"/>
    </source>
</evidence>
<protein>
    <recommendedName>
        <fullName evidence="2">Protein Abitram</fullName>
    </recommendedName>
    <alternativeName>
        <fullName evidence="3">Actin-binding transcription modulator</fullName>
    </alternativeName>
</protein>
<evidence type="ECO:0000256" key="1">
    <source>
        <dbReference type="ARBA" id="ARBA00010764"/>
    </source>
</evidence>
<dbReference type="InterPro" id="IPR033753">
    <property type="entry name" value="GCV_H/Fam206"/>
</dbReference>
<organism evidence="4 5">
    <name type="scientific">Ambispora gerdemannii</name>
    <dbReference type="NCBI Taxonomy" id="144530"/>
    <lineage>
        <taxon>Eukaryota</taxon>
        <taxon>Fungi</taxon>
        <taxon>Fungi incertae sedis</taxon>
        <taxon>Mucoromycota</taxon>
        <taxon>Glomeromycotina</taxon>
        <taxon>Glomeromycetes</taxon>
        <taxon>Archaeosporales</taxon>
        <taxon>Ambisporaceae</taxon>
        <taxon>Ambispora</taxon>
    </lineage>
</organism>
<keyword evidence="5" id="KW-1185">Reference proteome</keyword>
<dbReference type="EMBL" id="CAJVPL010000983">
    <property type="protein sequence ID" value="CAG8545045.1"/>
    <property type="molecule type" value="Genomic_DNA"/>
</dbReference>
<reference evidence="4" key="1">
    <citation type="submission" date="2021-06" db="EMBL/GenBank/DDBJ databases">
        <authorList>
            <person name="Kallberg Y."/>
            <person name="Tangrot J."/>
            <person name="Rosling A."/>
        </authorList>
    </citation>
    <scope>NUCLEOTIDE SEQUENCE</scope>
    <source>
        <strain evidence="4">MT106</strain>
    </source>
</reference>
<evidence type="ECO:0000256" key="3">
    <source>
        <dbReference type="ARBA" id="ARBA00030463"/>
    </source>
</evidence>
<comment type="similarity">
    <text evidence="1">Belongs to the ABITRAM family.</text>
</comment>
<comment type="caution">
    <text evidence="4">The sequence shown here is derived from an EMBL/GenBank/DDBJ whole genome shotgun (WGS) entry which is preliminary data.</text>
</comment>
<dbReference type="OrthoDB" id="48130at2759"/>
<dbReference type="Pfam" id="PF01597">
    <property type="entry name" value="GCV_H"/>
    <property type="match status" value="1"/>
</dbReference>
<dbReference type="InterPro" id="IPR039169">
    <property type="entry name" value="Abitram"/>
</dbReference>
<sequence>MSGTIDKNETEITHDANINNDHRNNIFLSSVASVTSTTPENDISKYTKFAQKLEKDPISYLDRYYRKFYFLDPDKEKQEDFYIYRPPNGLCVLGLAPTHPLIQEASKYPHSNSSTTENLEKSITVSIAFNQNVISLIGKKHRPFRPNINLSIINHDKNTSTSITVKEDKKHGDIKDFITKNPKFENYALNIKFPVTGFLVDWNGKIVDNPAYLFEKPSSEGYIAIIKPQKHSPPELENWVTEAEYKKLRFGIIVSTEEPNDQFIVDEQVSSITTTAIHENASIIETDVTDEDIK</sequence>
<evidence type="ECO:0000313" key="5">
    <source>
        <dbReference type="Proteomes" id="UP000789831"/>
    </source>
</evidence>
<dbReference type="AlphaFoldDB" id="A0A9N9AVM9"/>
<dbReference type="Proteomes" id="UP000789831">
    <property type="component" value="Unassembled WGS sequence"/>
</dbReference>
<name>A0A9N9AVM9_9GLOM</name>
<dbReference type="SUPFAM" id="SSF51230">
    <property type="entry name" value="Single hybrid motif"/>
    <property type="match status" value="1"/>
</dbReference>
<accession>A0A9N9AVM9</accession>
<proteinExistence type="inferred from homology"/>
<dbReference type="InterPro" id="IPR011053">
    <property type="entry name" value="Single_hybrid_motif"/>
</dbReference>
<dbReference type="Gene3D" id="2.40.50.100">
    <property type="match status" value="1"/>
</dbReference>
<gene>
    <name evidence="4" type="ORF">AGERDE_LOCUS6378</name>
</gene>
<evidence type="ECO:0000313" key="4">
    <source>
        <dbReference type="EMBL" id="CAG8545045.1"/>
    </source>
</evidence>
<dbReference type="PANTHER" id="PTHR13651:SF0">
    <property type="entry name" value="PROTEIN ABITRAM"/>
    <property type="match status" value="1"/>
</dbReference>
<dbReference type="PANTHER" id="PTHR13651">
    <property type="entry name" value="PROTEIN ABITRAM"/>
    <property type="match status" value="1"/>
</dbReference>